<dbReference type="Proteomes" id="UP001321749">
    <property type="component" value="Unassembled WGS sequence"/>
</dbReference>
<keyword evidence="6 9" id="KW-0249">Electron transport</keyword>
<evidence type="ECO:0000256" key="6">
    <source>
        <dbReference type="ARBA" id="ARBA00022982"/>
    </source>
</evidence>
<comment type="subcellular location">
    <subcellularLocation>
        <location evidence="1">Mitochondrion inner membrane</location>
        <topology evidence="1">Peripheral membrane protein</topology>
        <orientation evidence="1">Matrix side</orientation>
    </subcellularLocation>
</comment>
<evidence type="ECO:0000256" key="8">
    <source>
        <dbReference type="ARBA" id="ARBA00023136"/>
    </source>
</evidence>
<evidence type="ECO:0000256" key="5">
    <source>
        <dbReference type="ARBA" id="ARBA00022792"/>
    </source>
</evidence>
<dbReference type="PIRSF" id="PIRSF000022">
    <property type="entry name" value="Bc1_14K"/>
    <property type="match status" value="1"/>
</dbReference>
<dbReference type="GO" id="GO:0006122">
    <property type="term" value="P:mitochondrial electron transport, ubiquinol to cytochrome c"/>
    <property type="evidence" value="ECO:0007669"/>
    <property type="project" value="InterPro"/>
</dbReference>
<dbReference type="Gene3D" id="1.10.1090.10">
    <property type="entry name" value="Cytochrome b-c1 complex subunit 7"/>
    <property type="match status" value="1"/>
</dbReference>
<name>A0AAV9H8S5_9PEZI</name>
<evidence type="ECO:0000256" key="4">
    <source>
        <dbReference type="ARBA" id="ARBA00022660"/>
    </source>
</evidence>
<evidence type="ECO:0000256" key="7">
    <source>
        <dbReference type="ARBA" id="ARBA00023128"/>
    </source>
</evidence>
<organism evidence="10 11">
    <name type="scientific">Cladorrhinum samala</name>
    <dbReference type="NCBI Taxonomy" id="585594"/>
    <lineage>
        <taxon>Eukaryota</taxon>
        <taxon>Fungi</taxon>
        <taxon>Dikarya</taxon>
        <taxon>Ascomycota</taxon>
        <taxon>Pezizomycotina</taxon>
        <taxon>Sordariomycetes</taxon>
        <taxon>Sordariomycetidae</taxon>
        <taxon>Sordariales</taxon>
        <taxon>Podosporaceae</taxon>
        <taxon>Cladorrhinum</taxon>
    </lineage>
</organism>
<dbReference type="PANTHER" id="PTHR12022">
    <property type="entry name" value="UBIQUINOL-CYTOCHROME C REDUCTASE COMPLEX 14 KD PROTEIN"/>
    <property type="match status" value="1"/>
</dbReference>
<sequence>MPLIPYTLAPFIQARPWLSKLFKPLAGWYHGAAGYRQMGLRADDLISEENETVLQALRRLPPKEAYDRIYRIRRATQLSLQQKILPRAEWTKPEEDVPYLSPVLEQLDAELKERAALDTLAPLKKH</sequence>
<evidence type="ECO:0000256" key="1">
    <source>
        <dbReference type="ARBA" id="ARBA00004443"/>
    </source>
</evidence>
<keyword evidence="5 9" id="KW-0999">Mitochondrion inner membrane</keyword>
<dbReference type="PANTHER" id="PTHR12022:SF0">
    <property type="entry name" value="CYTOCHROME B-C1 COMPLEX SUBUNIT 7"/>
    <property type="match status" value="1"/>
</dbReference>
<reference evidence="10" key="1">
    <citation type="journal article" date="2023" name="Mol. Phylogenet. Evol.">
        <title>Genome-scale phylogeny and comparative genomics of the fungal order Sordariales.</title>
        <authorList>
            <person name="Hensen N."/>
            <person name="Bonometti L."/>
            <person name="Westerberg I."/>
            <person name="Brannstrom I.O."/>
            <person name="Guillou S."/>
            <person name="Cros-Aarteil S."/>
            <person name="Calhoun S."/>
            <person name="Haridas S."/>
            <person name="Kuo A."/>
            <person name="Mondo S."/>
            <person name="Pangilinan J."/>
            <person name="Riley R."/>
            <person name="LaButti K."/>
            <person name="Andreopoulos B."/>
            <person name="Lipzen A."/>
            <person name="Chen C."/>
            <person name="Yan M."/>
            <person name="Daum C."/>
            <person name="Ng V."/>
            <person name="Clum A."/>
            <person name="Steindorff A."/>
            <person name="Ohm R.A."/>
            <person name="Martin F."/>
            <person name="Silar P."/>
            <person name="Natvig D.O."/>
            <person name="Lalanne C."/>
            <person name="Gautier V."/>
            <person name="Ament-Velasquez S.L."/>
            <person name="Kruys A."/>
            <person name="Hutchinson M.I."/>
            <person name="Powell A.J."/>
            <person name="Barry K."/>
            <person name="Miller A.N."/>
            <person name="Grigoriev I.V."/>
            <person name="Debuchy R."/>
            <person name="Gladieux P."/>
            <person name="Hiltunen Thoren M."/>
            <person name="Johannesson H."/>
        </authorList>
    </citation>
    <scope>NUCLEOTIDE SEQUENCE</scope>
    <source>
        <strain evidence="10">PSN324</strain>
    </source>
</reference>
<evidence type="ECO:0000256" key="2">
    <source>
        <dbReference type="ARBA" id="ARBA00008554"/>
    </source>
</evidence>
<keyword evidence="8 9" id="KW-0472">Membrane</keyword>
<dbReference type="Pfam" id="PF02271">
    <property type="entry name" value="UCR_14kD"/>
    <property type="match status" value="1"/>
</dbReference>
<keyword evidence="3 9" id="KW-0813">Transport</keyword>
<keyword evidence="4 9" id="KW-0679">Respiratory chain</keyword>
<reference evidence="10" key="2">
    <citation type="submission" date="2023-06" db="EMBL/GenBank/DDBJ databases">
        <authorList>
            <consortium name="Lawrence Berkeley National Laboratory"/>
            <person name="Mondo S.J."/>
            <person name="Hensen N."/>
            <person name="Bonometti L."/>
            <person name="Westerberg I."/>
            <person name="Brannstrom I.O."/>
            <person name="Guillou S."/>
            <person name="Cros-Aarteil S."/>
            <person name="Calhoun S."/>
            <person name="Haridas S."/>
            <person name="Kuo A."/>
            <person name="Pangilinan J."/>
            <person name="Riley R."/>
            <person name="Labutti K."/>
            <person name="Andreopoulos B."/>
            <person name="Lipzen A."/>
            <person name="Chen C."/>
            <person name="Yanf M."/>
            <person name="Daum C."/>
            <person name="Ng V."/>
            <person name="Clum A."/>
            <person name="Steindorff A."/>
            <person name="Ohm R."/>
            <person name="Martin F."/>
            <person name="Silar P."/>
            <person name="Natvig D."/>
            <person name="Lalanne C."/>
            <person name="Gautier V."/>
            <person name="Ament-Velasquez S.L."/>
            <person name="Kruys A."/>
            <person name="Hutchinson M.I."/>
            <person name="Powell A.J."/>
            <person name="Barry K."/>
            <person name="Miller A.N."/>
            <person name="Grigoriev I.V."/>
            <person name="Debuchy R."/>
            <person name="Gladieux P."/>
            <person name="Thoren M.H."/>
            <person name="Johannesson H."/>
        </authorList>
    </citation>
    <scope>NUCLEOTIDE SEQUENCE</scope>
    <source>
        <strain evidence="10">PSN324</strain>
    </source>
</reference>
<dbReference type="GO" id="GO:0045275">
    <property type="term" value="C:respiratory chain complex III"/>
    <property type="evidence" value="ECO:0007669"/>
    <property type="project" value="InterPro"/>
</dbReference>
<evidence type="ECO:0000313" key="10">
    <source>
        <dbReference type="EMBL" id="KAK4456942.1"/>
    </source>
</evidence>
<keyword evidence="11" id="KW-1185">Reference proteome</keyword>
<keyword evidence="7 9" id="KW-0496">Mitochondrion</keyword>
<evidence type="ECO:0000256" key="9">
    <source>
        <dbReference type="PIRNR" id="PIRNR000022"/>
    </source>
</evidence>
<protein>
    <recommendedName>
        <fullName evidence="9">Cytochrome b-c1 complex subunit 7</fullName>
    </recommendedName>
</protein>
<dbReference type="EMBL" id="MU865148">
    <property type="protein sequence ID" value="KAK4456942.1"/>
    <property type="molecule type" value="Genomic_DNA"/>
</dbReference>
<accession>A0AAV9H8S5</accession>
<gene>
    <name evidence="10" type="ORF">QBC42DRAFT_280174</name>
</gene>
<comment type="function">
    <text evidence="9">Component of the ubiquinol-cytochrome c oxidoreductase, a multisubunit transmembrane complex that is part of the mitochondrial electron transport chain which drives oxidative phosphorylation.</text>
</comment>
<comment type="caution">
    <text evidence="10">The sequence shown here is derived from an EMBL/GenBank/DDBJ whole genome shotgun (WGS) entry which is preliminary data.</text>
</comment>
<dbReference type="SUPFAM" id="SSF81524">
    <property type="entry name" value="14 kDa protein of cytochrome bc1 complex (Ubiquinol-cytochrome c reductase)"/>
    <property type="match status" value="1"/>
</dbReference>
<dbReference type="FunFam" id="1.10.1090.10:FF:000001">
    <property type="entry name" value="Cytochrome b-c1 complex subunit 7"/>
    <property type="match status" value="1"/>
</dbReference>
<dbReference type="GO" id="GO:0005743">
    <property type="term" value="C:mitochondrial inner membrane"/>
    <property type="evidence" value="ECO:0007669"/>
    <property type="project" value="UniProtKB-SubCell"/>
</dbReference>
<comment type="similarity">
    <text evidence="2 9">Belongs to the UQCRB/QCR7 family.</text>
</comment>
<dbReference type="InterPro" id="IPR003197">
    <property type="entry name" value="QCR7"/>
</dbReference>
<evidence type="ECO:0000313" key="11">
    <source>
        <dbReference type="Proteomes" id="UP001321749"/>
    </source>
</evidence>
<dbReference type="AlphaFoldDB" id="A0AAV9H8S5"/>
<proteinExistence type="inferred from homology"/>
<dbReference type="InterPro" id="IPR036544">
    <property type="entry name" value="QCR7_sf"/>
</dbReference>
<evidence type="ECO:0000256" key="3">
    <source>
        <dbReference type="ARBA" id="ARBA00022448"/>
    </source>
</evidence>